<dbReference type="Pfam" id="PF22725">
    <property type="entry name" value="GFO_IDH_MocA_C3"/>
    <property type="match status" value="1"/>
</dbReference>
<feature type="compositionally biased region" description="Low complexity" evidence="1">
    <location>
        <begin position="70"/>
        <end position="99"/>
    </location>
</feature>
<reference evidence="4" key="1">
    <citation type="submission" date="2021-01" db="EMBL/GenBank/DDBJ databases">
        <title>Whole genome shotgun sequence of Rhizocola hellebori NBRC 109834.</title>
        <authorList>
            <person name="Komaki H."/>
            <person name="Tamura T."/>
        </authorList>
    </citation>
    <scope>NUCLEOTIDE SEQUENCE</scope>
    <source>
        <strain evidence="4">NBRC 109834</strain>
    </source>
</reference>
<gene>
    <name evidence="4" type="ORF">Rhe02_00410</name>
</gene>
<evidence type="ECO:0008006" key="6">
    <source>
        <dbReference type="Google" id="ProtNLM"/>
    </source>
</evidence>
<dbReference type="Pfam" id="PF01408">
    <property type="entry name" value="GFO_IDH_MocA"/>
    <property type="match status" value="1"/>
</dbReference>
<dbReference type="EMBL" id="BONY01000001">
    <property type="protein sequence ID" value="GIH01974.1"/>
    <property type="molecule type" value="Genomic_DNA"/>
</dbReference>
<name>A0A8J3VBT9_9ACTN</name>
<evidence type="ECO:0000313" key="5">
    <source>
        <dbReference type="Proteomes" id="UP000612899"/>
    </source>
</evidence>
<dbReference type="Proteomes" id="UP000612899">
    <property type="component" value="Unassembled WGS sequence"/>
</dbReference>
<accession>A0A8J3VBT9</accession>
<dbReference type="PANTHER" id="PTHR43249:SF1">
    <property type="entry name" value="D-GLUCOSIDE 3-DEHYDROGENASE"/>
    <property type="match status" value="1"/>
</dbReference>
<organism evidence="4 5">
    <name type="scientific">Rhizocola hellebori</name>
    <dbReference type="NCBI Taxonomy" id="1392758"/>
    <lineage>
        <taxon>Bacteria</taxon>
        <taxon>Bacillati</taxon>
        <taxon>Actinomycetota</taxon>
        <taxon>Actinomycetes</taxon>
        <taxon>Micromonosporales</taxon>
        <taxon>Micromonosporaceae</taxon>
        <taxon>Rhizocola</taxon>
    </lineage>
</organism>
<feature type="domain" description="Gfo/Idh/MocA-like oxidoreductase N-terminal" evidence="2">
    <location>
        <begin position="9"/>
        <end position="171"/>
    </location>
</feature>
<dbReference type="GO" id="GO:0000166">
    <property type="term" value="F:nucleotide binding"/>
    <property type="evidence" value="ECO:0007669"/>
    <property type="project" value="InterPro"/>
</dbReference>
<dbReference type="InterPro" id="IPR055170">
    <property type="entry name" value="GFO_IDH_MocA-like_dom"/>
</dbReference>
<dbReference type="SUPFAM" id="SSF51735">
    <property type="entry name" value="NAD(P)-binding Rossmann-fold domains"/>
    <property type="match status" value="1"/>
</dbReference>
<evidence type="ECO:0000313" key="4">
    <source>
        <dbReference type="EMBL" id="GIH01974.1"/>
    </source>
</evidence>
<evidence type="ECO:0000256" key="1">
    <source>
        <dbReference type="SAM" id="MobiDB-lite"/>
    </source>
</evidence>
<dbReference type="Gene3D" id="3.40.50.720">
    <property type="entry name" value="NAD(P)-binding Rossmann-like Domain"/>
    <property type="match status" value="1"/>
</dbReference>
<dbReference type="InterPro" id="IPR052515">
    <property type="entry name" value="Gfo/Idh/MocA_Oxidoreductase"/>
</dbReference>
<evidence type="ECO:0000259" key="2">
    <source>
        <dbReference type="Pfam" id="PF01408"/>
    </source>
</evidence>
<dbReference type="Gene3D" id="3.30.360.10">
    <property type="entry name" value="Dihydrodipicolinate Reductase, domain 2"/>
    <property type="match status" value="1"/>
</dbReference>
<sequence length="392" mass="40719">MTQQGETPIRAAILGSGIIGRHHGEAMARLPRLRVDAVIDAVPQAAQALAALIASTRAANGAPAGASADRAAADRAPAGASADRAAADRAPAGASAAPGEPGCYESLGAALADRELDLVVICTPSGMHAGAAQEALAAGKHVVIEKPLDVSLDRARQVAELATQAQKRGQVCSVISQHRFDPASAAVYRAVAQGELGRITSAVASVPWWREQSYYDSAGWRGTKALDGGVTMNQAIHTIDLLVWLLGEPVEVFAYTGLLAHERVEVEDVAVACVRFRSGALAVLHASTAAYPGLAARLQIHGSRGSAIIQDDQLEFLHVAGAPGGVNQAPPAEKEADGFLMGHVRQYQDIINAIDEGRAAAIGAQESLMSLAVVVGVYRSAQLGRPVRMEEL</sequence>
<dbReference type="SUPFAM" id="SSF55347">
    <property type="entry name" value="Glyceraldehyde-3-phosphate dehydrogenase-like, C-terminal domain"/>
    <property type="match status" value="1"/>
</dbReference>
<dbReference type="RefSeq" id="WP_203905932.1">
    <property type="nucleotide sequence ID" value="NZ_BONY01000001.1"/>
</dbReference>
<dbReference type="AlphaFoldDB" id="A0A8J3VBT9"/>
<dbReference type="PANTHER" id="PTHR43249">
    <property type="entry name" value="UDP-N-ACETYL-2-AMINO-2-DEOXY-D-GLUCURONATE OXIDASE"/>
    <property type="match status" value="1"/>
</dbReference>
<proteinExistence type="predicted"/>
<dbReference type="InterPro" id="IPR036291">
    <property type="entry name" value="NAD(P)-bd_dom_sf"/>
</dbReference>
<keyword evidence="5" id="KW-1185">Reference proteome</keyword>
<feature type="domain" description="GFO/IDH/MocA-like oxidoreductase" evidence="3">
    <location>
        <begin position="186"/>
        <end position="307"/>
    </location>
</feature>
<dbReference type="InterPro" id="IPR000683">
    <property type="entry name" value="Gfo/Idh/MocA-like_OxRdtase_N"/>
</dbReference>
<comment type="caution">
    <text evidence="4">The sequence shown here is derived from an EMBL/GenBank/DDBJ whole genome shotgun (WGS) entry which is preliminary data.</text>
</comment>
<evidence type="ECO:0000259" key="3">
    <source>
        <dbReference type="Pfam" id="PF22725"/>
    </source>
</evidence>
<protein>
    <recommendedName>
        <fullName evidence="6">Gfo/Idh/MocA family oxidoreductase</fullName>
    </recommendedName>
</protein>
<feature type="region of interest" description="Disordered" evidence="1">
    <location>
        <begin position="70"/>
        <end position="100"/>
    </location>
</feature>